<dbReference type="SMART" id="SM00091">
    <property type="entry name" value="PAS"/>
    <property type="match status" value="3"/>
</dbReference>
<dbReference type="CDD" id="cd00082">
    <property type="entry name" value="HisKA"/>
    <property type="match status" value="1"/>
</dbReference>
<evidence type="ECO:0000256" key="5">
    <source>
        <dbReference type="ARBA" id="ARBA00022777"/>
    </source>
</evidence>
<protein>
    <recommendedName>
        <fullName evidence="2">histidine kinase</fullName>
        <ecNumber evidence="2">2.7.13.3</ecNumber>
    </recommendedName>
</protein>
<dbReference type="Gene3D" id="3.30.565.10">
    <property type="entry name" value="Histidine kinase-like ATPase, C-terminal domain"/>
    <property type="match status" value="1"/>
</dbReference>
<accession>A0A1G5R0H1</accession>
<dbReference type="InterPro" id="IPR004358">
    <property type="entry name" value="Sig_transdc_His_kin-like_C"/>
</dbReference>
<dbReference type="Gene3D" id="3.30.450.20">
    <property type="entry name" value="PAS domain"/>
    <property type="match status" value="4"/>
</dbReference>
<keyword evidence="5" id="KW-0418">Kinase</keyword>
<feature type="domain" description="PAC" evidence="8">
    <location>
        <begin position="231"/>
        <end position="283"/>
    </location>
</feature>
<dbReference type="NCBIfam" id="TIGR00229">
    <property type="entry name" value="sensory_box"/>
    <property type="match status" value="3"/>
</dbReference>
<proteinExistence type="predicted"/>
<feature type="domain" description="PAC" evidence="8">
    <location>
        <begin position="491"/>
        <end position="545"/>
    </location>
</feature>
<reference evidence="9 10" key="1">
    <citation type="submission" date="2016-10" db="EMBL/GenBank/DDBJ databases">
        <authorList>
            <person name="de Groot N.N."/>
        </authorList>
    </citation>
    <scope>NUCLEOTIDE SEQUENCE [LARGE SCALE GENOMIC DNA]</scope>
    <source>
        <strain evidence="9 10">HLD2</strain>
    </source>
</reference>
<dbReference type="Pfam" id="PF08448">
    <property type="entry name" value="PAS_4"/>
    <property type="match status" value="2"/>
</dbReference>
<dbReference type="SMART" id="SM00086">
    <property type="entry name" value="PAC"/>
    <property type="match status" value="2"/>
</dbReference>
<evidence type="ECO:0000313" key="10">
    <source>
        <dbReference type="Proteomes" id="UP000199648"/>
    </source>
</evidence>
<dbReference type="SMART" id="SM00388">
    <property type="entry name" value="HisKA"/>
    <property type="match status" value="1"/>
</dbReference>
<gene>
    <name evidence="9" type="ORF">SAMN03097708_03171</name>
</gene>
<keyword evidence="4" id="KW-0808">Transferase</keyword>
<dbReference type="CDD" id="cd00130">
    <property type="entry name" value="PAS"/>
    <property type="match status" value="1"/>
</dbReference>
<evidence type="ECO:0000259" key="8">
    <source>
        <dbReference type="PROSITE" id="PS50113"/>
    </source>
</evidence>
<evidence type="ECO:0000256" key="2">
    <source>
        <dbReference type="ARBA" id="ARBA00012438"/>
    </source>
</evidence>
<dbReference type="PRINTS" id="PR00344">
    <property type="entry name" value="BCTRLSENSOR"/>
</dbReference>
<dbReference type="InterPro" id="IPR001610">
    <property type="entry name" value="PAC"/>
</dbReference>
<dbReference type="InterPro" id="IPR003661">
    <property type="entry name" value="HisK_dim/P_dom"/>
</dbReference>
<sequence length="795" mass="90280">MNQETGGQSANPEREIQELRDELQTLRRNQARFENLFDFMLEGFGLAEILFDEQGRPHDYRLLEVNPAFGQLTGINPEEAKARTARELLPNLEPFWIETFGEVVLTGEPTQFEGYVRELDRWFDVRAYRAGPRKFIHLFNDITRRKRAEQASHERETQLTEAQRLANLGSWEWEAATDTVTWSEEMYRIAGIDSSFPAPGYFTEHPRLYTPESLKQLDSAVKAALQTGLPYELDLELVRPNGDTRWVLARGEARRDDRGTIIGLRGTVLDFTERKRTEEALWRRERQLRLITDNLPVLIAYVDAEERYRFANRTYERWLNTSTARIVGSKMEDILGRAAYDAIKPYFDRALGGEMVRFNALIPYAGGSREVESVLVPETGPQGQVQGVFGLIQDLSEMEEYKRSMRYLRESEERYRRQATELETIYWNAPIGLIVFDCELHFQRINDRMAAINGVPAEAHIGKTPREVVPELAGVADKLAQRILSTGQPVLNFEIKGETPAHPGVERFWIEHWLPLKDEAGKVWGINVVVEEITDRKRNEEALRRANAELQQFAYVASHDLRAPLRAVSNLSSWLEEDLSSQLSGESRQQLQLLRERVALMDALITGLLAYARAGGQTRHIETVDCGQLVRDVIKTLDVPEGLHIRIAGKMPRLITDRTKLQQVFANLIGNAIKYHDRPAGHVWISTAETGEWQEFTIADDGPGIPPEYHERIFEVFQRGPGTETHEGTGIGLAVTKKLVEGVGGHLSVESAPHQGATFRFTWPKVMEAEIAQSALIGDAGIGGFAPPRQPVLRK</sequence>
<dbReference type="InterPro" id="IPR052162">
    <property type="entry name" value="Sensor_kinase/Photoreceptor"/>
</dbReference>
<comment type="catalytic activity">
    <reaction evidence="1">
        <text>ATP + protein L-histidine = ADP + protein N-phospho-L-histidine.</text>
        <dbReference type="EC" id="2.7.13.3"/>
    </reaction>
</comment>
<dbReference type="Gene3D" id="2.10.70.100">
    <property type="match status" value="1"/>
</dbReference>
<evidence type="ECO:0000256" key="4">
    <source>
        <dbReference type="ARBA" id="ARBA00022679"/>
    </source>
</evidence>
<dbReference type="PROSITE" id="PS50113">
    <property type="entry name" value="PAC"/>
    <property type="match status" value="2"/>
</dbReference>
<dbReference type="CDD" id="cd00075">
    <property type="entry name" value="HATPase"/>
    <property type="match status" value="1"/>
</dbReference>
<evidence type="ECO:0000256" key="3">
    <source>
        <dbReference type="ARBA" id="ARBA00022553"/>
    </source>
</evidence>
<dbReference type="Pfam" id="PF13188">
    <property type="entry name" value="PAS_8"/>
    <property type="match status" value="1"/>
</dbReference>
<dbReference type="Proteomes" id="UP000199648">
    <property type="component" value="Unassembled WGS sequence"/>
</dbReference>
<keyword evidence="10" id="KW-1185">Reference proteome</keyword>
<evidence type="ECO:0000256" key="6">
    <source>
        <dbReference type="SAM" id="Coils"/>
    </source>
</evidence>
<dbReference type="STRING" id="415747.SAMN03097708_03171"/>
<dbReference type="EC" id="2.7.13.3" evidence="2"/>
<dbReference type="InterPro" id="IPR013655">
    <property type="entry name" value="PAS_fold_3"/>
</dbReference>
<feature type="coiled-coil region" evidence="6">
    <location>
        <begin position="9"/>
        <end position="36"/>
    </location>
</feature>
<dbReference type="SUPFAM" id="SSF47384">
    <property type="entry name" value="Homodimeric domain of signal transducing histidine kinase"/>
    <property type="match status" value="1"/>
</dbReference>
<dbReference type="AlphaFoldDB" id="A0A1G5R0H1"/>
<dbReference type="RefSeq" id="WP_092999123.1">
    <property type="nucleotide sequence ID" value="NZ_FMWD01000015.1"/>
</dbReference>
<dbReference type="InterPro" id="IPR000014">
    <property type="entry name" value="PAS"/>
</dbReference>
<keyword evidence="6" id="KW-0175">Coiled coil</keyword>
<dbReference type="Gene3D" id="1.10.287.130">
    <property type="match status" value="1"/>
</dbReference>
<dbReference type="InterPro" id="IPR000700">
    <property type="entry name" value="PAS-assoc_C"/>
</dbReference>
<dbReference type="SMART" id="SM00387">
    <property type="entry name" value="HATPase_c"/>
    <property type="match status" value="1"/>
</dbReference>
<dbReference type="PANTHER" id="PTHR43304">
    <property type="entry name" value="PHYTOCHROME-LIKE PROTEIN CPH1"/>
    <property type="match status" value="1"/>
</dbReference>
<dbReference type="SUPFAM" id="SSF55785">
    <property type="entry name" value="PYP-like sensor domain (PAS domain)"/>
    <property type="match status" value="4"/>
</dbReference>
<evidence type="ECO:0000256" key="1">
    <source>
        <dbReference type="ARBA" id="ARBA00000085"/>
    </source>
</evidence>
<dbReference type="Pfam" id="PF00512">
    <property type="entry name" value="HisKA"/>
    <property type="match status" value="1"/>
</dbReference>
<dbReference type="PROSITE" id="PS50109">
    <property type="entry name" value="HIS_KIN"/>
    <property type="match status" value="1"/>
</dbReference>
<dbReference type="EMBL" id="FMWD01000015">
    <property type="protein sequence ID" value="SCZ67595.1"/>
    <property type="molecule type" value="Genomic_DNA"/>
</dbReference>
<dbReference type="Pfam" id="PF02518">
    <property type="entry name" value="HATPase_c"/>
    <property type="match status" value="1"/>
</dbReference>
<evidence type="ECO:0000313" key="9">
    <source>
        <dbReference type="EMBL" id="SCZ67595.1"/>
    </source>
</evidence>
<dbReference type="InterPro" id="IPR035965">
    <property type="entry name" value="PAS-like_dom_sf"/>
</dbReference>
<dbReference type="Pfam" id="PF08447">
    <property type="entry name" value="PAS_3"/>
    <property type="match status" value="1"/>
</dbReference>
<dbReference type="GO" id="GO:0000155">
    <property type="term" value="F:phosphorelay sensor kinase activity"/>
    <property type="evidence" value="ECO:0007669"/>
    <property type="project" value="InterPro"/>
</dbReference>
<dbReference type="OrthoDB" id="5792376at2"/>
<feature type="domain" description="Histidine kinase" evidence="7">
    <location>
        <begin position="556"/>
        <end position="767"/>
    </location>
</feature>
<dbReference type="PANTHER" id="PTHR43304:SF1">
    <property type="entry name" value="PAC DOMAIN-CONTAINING PROTEIN"/>
    <property type="match status" value="1"/>
</dbReference>
<dbReference type="InterPro" id="IPR036890">
    <property type="entry name" value="HATPase_C_sf"/>
</dbReference>
<evidence type="ECO:0000259" key="7">
    <source>
        <dbReference type="PROSITE" id="PS50109"/>
    </source>
</evidence>
<dbReference type="InterPro" id="IPR003594">
    <property type="entry name" value="HATPase_dom"/>
</dbReference>
<dbReference type="SUPFAM" id="SSF55874">
    <property type="entry name" value="ATPase domain of HSP90 chaperone/DNA topoisomerase II/histidine kinase"/>
    <property type="match status" value="1"/>
</dbReference>
<dbReference type="InterPro" id="IPR005467">
    <property type="entry name" value="His_kinase_dom"/>
</dbReference>
<dbReference type="InterPro" id="IPR036097">
    <property type="entry name" value="HisK_dim/P_sf"/>
</dbReference>
<dbReference type="InterPro" id="IPR013656">
    <property type="entry name" value="PAS_4"/>
</dbReference>
<name>A0A1G5R0H1_9GAMM</name>
<organism evidence="9 10">
    <name type="scientific">Thiohalomonas denitrificans</name>
    <dbReference type="NCBI Taxonomy" id="415747"/>
    <lineage>
        <taxon>Bacteria</taxon>
        <taxon>Pseudomonadati</taxon>
        <taxon>Pseudomonadota</taxon>
        <taxon>Gammaproteobacteria</taxon>
        <taxon>Thiohalomonadales</taxon>
        <taxon>Thiohalomonadaceae</taxon>
        <taxon>Thiohalomonas</taxon>
    </lineage>
</organism>
<keyword evidence="3" id="KW-0597">Phosphoprotein</keyword>